<keyword evidence="5" id="KW-1185">Reference proteome</keyword>
<feature type="transmembrane region" description="Helical" evidence="1">
    <location>
        <begin position="702"/>
        <end position="725"/>
    </location>
</feature>
<comment type="caution">
    <text evidence="4">The sequence shown here is derived from an EMBL/GenBank/DDBJ whole genome shotgun (WGS) entry which is preliminary data.</text>
</comment>
<dbReference type="Gene3D" id="2.60.40.3140">
    <property type="match status" value="1"/>
</dbReference>
<feature type="domain" description="DUF3857" evidence="3">
    <location>
        <begin position="65"/>
        <end position="226"/>
    </location>
</feature>
<feature type="transmembrane region" description="Helical" evidence="1">
    <location>
        <begin position="820"/>
        <end position="839"/>
    </location>
</feature>
<dbReference type="Pfam" id="PF12969">
    <property type="entry name" value="DUF3857"/>
    <property type="match status" value="1"/>
</dbReference>
<protein>
    <submittedName>
        <fullName evidence="4">DUF3857 domain-containing protein</fullName>
    </submittedName>
</protein>
<evidence type="ECO:0000256" key="1">
    <source>
        <dbReference type="SAM" id="Phobius"/>
    </source>
</evidence>
<keyword evidence="2" id="KW-0732">Signal</keyword>
<dbReference type="InterPro" id="IPR019690">
    <property type="entry name" value="DUF2569"/>
</dbReference>
<keyword evidence="1" id="KW-0812">Transmembrane</keyword>
<evidence type="ECO:0000256" key="2">
    <source>
        <dbReference type="SAM" id="SignalP"/>
    </source>
</evidence>
<dbReference type="EMBL" id="JBHSUS010000001">
    <property type="protein sequence ID" value="MFC6441645.1"/>
    <property type="molecule type" value="Genomic_DNA"/>
</dbReference>
<dbReference type="InterPro" id="IPR038765">
    <property type="entry name" value="Papain-like_cys_pep_sf"/>
</dbReference>
<feature type="transmembrane region" description="Helical" evidence="1">
    <location>
        <begin position="671"/>
        <end position="690"/>
    </location>
</feature>
<dbReference type="Pfam" id="PF10754">
    <property type="entry name" value="DUF2569"/>
    <property type="match status" value="1"/>
</dbReference>
<feature type="transmembrane region" description="Helical" evidence="1">
    <location>
        <begin position="784"/>
        <end position="808"/>
    </location>
</feature>
<dbReference type="Gene3D" id="3.10.620.30">
    <property type="match status" value="1"/>
</dbReference>
<evidence type="ECO:0000259" key="3">
    <source>
        <dbReference type="Pfam" id="PF12969"/>
    </source>
</evidence>
<feature type="chain" id="PRO_5045653871" evidence="2">
    <location>
        <begin position="21"/>
        <end position="875"/>
    </location>
</feature>
<keyword evidence="1" id="KW-1133">Transmembrane helix</keyword>
<feature type="transmembrane region" description="Helical" evidence="1">
    <location>
        <begin position="759"/>
        <end position="777"/>
    </location>
</feature>
<proteinExistence type="predicted"/>
<accession>A0ABW1XNY9</accession>
<sequence length="875" mass="99520">MLKRIVWAVCCLLFINSSFAQDYQVVATPDWVMDVSIPAALASDEQNNEGRAWLLVDRQYLLAQQNSSRFYRYVSQVTSPEGIDDAASITIDFTPGYQQLQLHALNVIRDGQRISQLHLAKIDVKPAANDAQSRVYNQDQQLSVLLHDVQVGDVVEYSFSRVGENPLFAGHFAIWLDLAWRTSVGKVSYRLVNRSQTPLSFRYHRSDATFDESDDQSFLLQIDNVAGIKPDEDYPNSFQPFPYVQISDFASWQQVVGWMLPRFESRERDPAILKLAQQLFAESMNQEQKALKALSYVQDRIRFVDPDMGLHAQLPLPPSQVLQQGFADVKDKALLLLSLLRSQGIESKIALVHQRLGKALPEFLPAQYGFNHLLVQVALGEQTYWLDPTRQHQQGSLDTLYQPNRHHALPLIEGQRDLVSLPPPAKQQQVKRVIEEIDLTSRSNNMMYKIIATYQGFYADDLRRELAEEGQVALEQDYLGFTQKYYPGISLRAPLRIDYDYKENIVTTTEFYQHDDAWQPVENEPKIAIQFEPFLMDDHLKVPEEDTRTMPLAIEYPLHLSHVTRILLEPGSSMEEQQLAVDDPAFSYTKNVTFSDGVLTIAYDYYSKTDVVNPQDFALYKQNLQNAYEAGYYQISRKTSQIIKTTQPAEPRAPSEDGGELQNEEQVKHNLWYVVVFAGLAGMAIIWLIFRSDPNPVQYTEGMPSSSVTMAINGVILLIALGYTINGISDFSDYFDQQNWTELAQTYSSGFLQLIEAELALMILTLSGLFAVSLLYLQRRHTFVPVFCVLLVADVLLGMVDAALVGIIGRQQVEFTLLDFAYLLLVMLVEVIWVIYLALNQSVKATFNQRSVKNRPVGEQPVRITAVEDHTPLTH</sequence>
<dbReference type="SUPFAM" id="SSF54001">
    <property type="entry name" value="Cysteine proteinases"/>
    <property type="match status" value="1"/>
</dbReference>
<gene>
    <name evidence="4" type="ORF">ACFP85_15940</name>
</gene>
<dbReference type="RefSeq" id="WP_131257598.1">
    <property type="nucleotide sequence ID" value="NZ_JBHSUS010000001.1"/>
</dbReference>
<organism evidence="4 5">
    <name type="scientific">Pseudobowmanella zhangzhouensis</name>
    <dbReference type="NCBI Taxonomy" id="1537679"/>
    <lineage>
        <taxon>Bacteria</taxon>
        <taxon>Pseudomonadati</taxon>
        <taxon>Pseudomonadota</taxon>
        <taxon>Gammaproteobacteria</taxon>
        <taxon>Alteromonadales</taxon>
        <taxon>Alteromonadaceae</taxon>
    </lineage>
</organism>
<reference evidence="5" key="1">
    <citation type="journal article" date="2019" name="Int. J. Syst. Evol. Microbiol.">
        <title>The Global Catalogue of Microorganisms (GCM) 10K type strain sequencing project: providing services to taxonomists for standard genome sequencing and annotation.</title>
        <authorList>
            <consortium name="The Broad Institute Genomics Platform"/>
            <consortium name="The Broad Institute Genome Sequencing Center for Infectious Disease"/>
            <person name="Wu L."/>
            <person name="Ma J."/>
        </authorList>
    </citation>
    <scope>NUCLEOTIDE SEQUENCE [LARGE SCALE GENOMIC DNA]</scope>
    <source>
        <strain evidence="5">CGMCC 1.16031</strain>
    </source>
</reference>
<evidence type="ECO:0000313" key="5">
    <source>
        <dbReference type="Proteomes" id="UP001596364"/>
    </source>
</evidence>
<dbReference type="InterPro" id="IPR024618">
    <property type="entry name" value="DUF3857"/>
</dbReference>
<feature type="signal peptide" evidence="2">
    <location>
        <begin position="1"/>
        <end position="20"/>
    </location>
</feature>
<dbReference type="Proteomes" id="UP001596364">
    <property type="component" value="Unassembled WGS sequence"/>
</dbReference>
<evidence type="ECO:0000313" key="4">
    <source>
        <dbReference type="EMBL" id="MFC6441645.1"/>
    </source>
</evidence>
<keyword evidence="1" id="KW-0472">Membrane</keyword>
<name>A0ABW1XNY9_9ALTE</name>